<dbReference type="Proteomes" id="UP001157911">
    <property type="component" value="Unassembled WGS sequence"/>
</dbReference>
<evidence type="ECO:0000259" key="2">
    <source>
        <dbReference type="Pfam" id="PF02579"/>
    </source>
</evidence>
<sequence length="127" mass="14143">MKIAVPIEEVNGLESRICEHFGRAPYFAIVTVEGEEAKIDVYENPALQDHRPGLLPEMLRSLGVEKLIARGVGRRAEILFNELGIEVIKGVSGTLGEALERFLEGTLTGNPDYEPEDRHGECEHHDH</sequence>
<dbReference type="InterPro" id="IPR036105">
    <property type="entry name" value="DiNase_FeMo-co_biosyn_sf"/>
</dbReference>
<dbReference type="PANTHER" id="PTHR42983">
    <property type="entry name" value="DINITROGENASE IRON-MOLYBDENUM COFACTOR PROTEIN-RELATED"/>
    <property type="match status" value="1"/>
</dbReference>
<comment type="caution">
    <text evidence="3">The sequence shown here is derived from an EMBL/GenBank/DDBJ whole genome shotgun (WGS) entry which is preliminary data.</text>
</comment>
<dbReference type="CDD" id="cd00851">
    <property type="entry name" value="MTH1175"/>
    <property type="match status" value="1"/>
</dbReference>
<accession>A0ABY1NCR8</accession>
<feature type="domain" description="Dinitrogenase iron-molybdenum cofactor biosynthesis" evidence="2">
    <location>
        <begin position="14"/>
        <end position="103"/>
    </location>
</feature>
<keyword evidence="4" id="KW-1185">Reference proteome</keyword>
<evidence type="ECO:0000256" key="1">
    <source>
        <dbReference type="SAM" id="MobiDB-lite"/>
    </source>
</evidence>
<name>A0ABY1NCR8_9BACT</name>
<feature type="region of interest" description="Disordered" evidence="1">
    <location>
        <begin position="106"/>
        <end position="127"/>
    </location>
</feature>
<evidence type="ECO:0000313" key="3">
    <source>
        <dbReference type="EMBL" id="SMP06331.1"/>
    </source>
</evidence>
<dbReference type="Pfam" id="PF02579">
    <property type="entry name" value="Nitro_FeMo-Co"/>
    <property type="match status" value="1"/>
</dbReference>
<dbReference type="Gene3D" id="3.30.420.130">
    <property type="entry name" value="Dinitrogenase iron-molybdenum cofactor biosynthesis domain"/>
    <property type="match status" value="1"/>
</dbReference>
<dbReference type="RefSeq" id="WP_283399870.1">
    <property type="nucleotide sequence ID" value="NZ_FXUB01000001.1"/>
</dbReference>
<dbReference type="PANTHER" id="PTHR42983:SF1">
    <property type="entry name" value="IRON-MOLYBDENUM PROTEIN"/>
    <property type="match status" value="1"/>
</dbReference>
<gene>
    <name evidence="3" type="ORF">SAMN06265339_0364</name>
</gene>
<feature type="compositionally biased region" description="Basic and acidic residues" evidence="1">
    <location>
        <begin position="116"/>
        <end position="127"/>
    </location>
</feature>
<dbReference type="EMBL" id="FXUB01000001">
    <property type="protein sequence ID" value="SMP06331.1"/>
    <property type="molecule type" value="Genomic_DNA"/>
</dbReference>
<dbReference type="InterPro" id="IPR003731">
    <property type="entry name" value="Di-Nase_FeMo-co_biosynth"/>
</dbReference>
<organism evidence="3 4">
    <name type="scientific">Desulfurobacterium pacificum</name>
    <dbReference type="NCBI Taxonomy" id="240166"/>
    <lineage>
        <taxon>Bacteria</taxon>
        <taxon>Pseudomonadati</taxon>
        <taxon>Aquificota</taxon>
        <taxon>Aquificia</taxon>
        <taxon>Desulfurobacteriales</taxon>
        <taxon>Desulfurobacteriaceae</taxon>
        <taxon>Desulfurobacterium</taxon>
    </lineage>
</organism>
<reference evidence="3 4" key="1">
    <citation type="submission" date="2017-05" db="EMBL/GenBank/DDBJ databases">
        <authorList>
            <person name="Varghese N."/>
            <person name="Submissions S."/>
        </authorList>
    </citation>
    <scope>NUCLEOTIDE SEQUENCE [LARGE SCALE GENOMIC DNA]</scope>
    <source>
        <strain evidence="3 4">DSM 15522</strain>
    </source>
</reference>
<dbReference type="InterPro" id="IPR033913">
    <property type="entry name" value="MTH1175_dom"/>
</dbReference>
<dbReference type="SUPFAM" id="SSF53146">
    <property type="entry name" value="Nitrogenase accessory factor-like"/>
    <property type="match status" value="1"/>
</dbReference>
<proteinExistence type="predicted"/>
<protein>
    <submittedName>
        <fullName evidence="3">Predicted Fe-Mo cluster-binding protein, NifX family</fullName>
    </submittedName>
</protein>
<evidence type="ECO:0000313" key="4">
    <source>
        <dbReference type="Proteomes" id="UP001157911"/>
    </source>
</evidence>